<dbReference type="AlphaFoldDB" id="A0A6A5S8A5"/>
<reference evidence="4" key="1">
    <citation type="journal article" date="2020" name="Stud. Mycol.">
        <title>101 Dothideomycetes genomes: a test case for predicting lifestyles and emergence of pathogens.</title>
        <authorList>
            <person name="Haridas S."/>
            <person name="Albert R."/>
            <person name="Binder M."/>
            <person name="Bloem J."/>
            <person name="Labutti K."/>
            <person name="Salamov A."/>
            <person name="Andreopoulos B."/>
            <person name="Baker S."/>
            <person name="Barry K."/>
            <person name="Bills G."/>
            <person name="Bluhm B."/>
            <person name="Cannon C."/>
            <person name="Castanera R."/>
            <person name="Culley D."/>
            <person name="Daum C."/>
            <person name="Ezra D."/>
            <person name="Gonzalez J."/>
            <person name="Henrissat B."/>
            <person name="Kuo A."/>
            <person name="Liang C."/>
            <person name="Lipzen A."/>
            <person name="Lutzoni F."/>
            <person name="Magnuson J."/>
            <person name="Mondo S."/>
            <person name="Nolan M."/>
            <person name="Ohm R."/>
            <person name="Pangilinan J."/>
            <person name="Park H.-J."/>
            <person name="Ramirez L."/>
            <person name="Alfaro M."/>
            <person name="Sun H."/>
            <person name="Tritt A."/>
            <person name="Yoshinaga Y."/>
            <person name="Zwiers L.-H."/>
            <person name="Turgeon B."/>
            <person name="Goodwin S."/>
            <person name="Spatafora J."/>
            <person name="Crous P."/>
            <person name="Grigoriev I."/>
        </authorList>
    </citation>
    <scope>NUCLEOTIDE SEQUENCE</scope>
    <source>
        <strain evidence="4">CBS 161.51</strain>
    </source>
</reference>
<proteinExistence type="predicted"/>
<dbReference type="PROSITE" id="PS51462">
    <property type="entry name" value="NUDIX"/>
    <property type="match status" value="1"/>
</dbReference>
<protein>
    <recommendedName>
        <fullName evidence="3">Nudix hydrolase domain-containing protein</fullName>
    </recommendedName>
</protein>
<dbReference type="Proteomes" id="UP000800038">
    <property type="component" value="Unassembled WGS sequence"/>
</dbReference>
<organism evidence="4 5">
    <name type="scientific">Clathrospora elynae</name>
    <dbReference type="NCBI Taxonomy" id="706981"/>
    <lineage>
        <taxon>Eukaryota</taxon>
        <taxon>Fungi</taxon>
        <taxon>Dikarya</taxon>
        <taxon>Ascomycota</taxon>
        <taxon>Pezizomycotina</taxon>
        <taxon>Dothideomycetes</taxon>
        <taxon>Pleosporomycetidae</taxon>
        <taxon>Pleosporales</taxon>
        <taxon>Diademaceae</taxon>
        <taxon>Clathrospora</taxon>
    </lineage>
</organism>
<evidence type="ECO:0000259" key="3">
    <source>
        <dbReference type="PROSITE" id="PS51462"/>
    </source>
</evidence>
<evidence type="ECO:0000313" key="4">
    <source>
        <dbReference type="EMBL" id="KAF1936835.1"/>
    </source>
</evidence>
<feature type="compositionally biased region" description="Basic and acidic residues" evidence="2">
    <location>
        <begin position="75"/>
        <end position="97"/>
    </location>
</feature>
<evidence type="ECO:0000256" key="1">
    <source>
        <dbReference type="ARBA" id="ARBA00022801"/>
    </source>
</evidence>
<keyword evidence="1" id="KW-0378">Hydrolase</keyword>
<dbReference type="InterPro" id="IPR000086">
    <property type="entry name" value="NUDIX_hydrolase_dom"/>
</dbReference>
<accession>A0A6A5S8A5</accession>
<dbReference type="EMBL" id="ML976167">
    <property type="protein sequence ID" value="KAF1936835.1"/>
    <property type="molecule type" value="Genomic_DNA"/>
</dbReference>
<keyword evidence="5" id="KW-1185">Reference proteome</keyword>
<evidence type="ECO:0000313" key="5">
    <source>
        <dbReference type="Proteomes" id="UP000800038"/>
    </source>
</evidence>
<feature type="region of interest" description="Disordered" evidence="2">
    <location>
        <begin position="73"/>
        <end position="119"/>
    </location>
</feature>
<dbReference type="InterPro" id="IPR015797">
    <property type="entry name" value="NUDIX_hydrolase-like_dom_sf"/>
</dbReference>
<dbReference type="OrthoDB" id="10259236at2759"/>
<dbReference type="GO" id="GO:0016787">
    <property type="term" value="F:hydrolase activity"/>
    <property type="evidence" value="ECO:0007669"/>
    <property type="project" value="UniProtKB-KW"/>
</dbReference>
<dbReference type="SUPFAM" id="SSF55811">
    <property type="entry name" value="Nudix"/>
    <property type="match status" value="1"/>
</dbReference>
<gene>
    <name evidence="4" type="ORF">EJ02DRAFT_459201</name>
</gene>
<evidence type="ECO:0000256" key="2">
    <source>
        <dbReference type="SAM" id="MobiDB-lite"/>
    </source>
</evidence>
<feature type="domain" description="Nudix hydrolase" evidence="3">
    <location>
        <begin position="39"/>
        <end position="189"/>
    </location>
</feature>
<dbReference type="CDD" id="cd02883">
    <property type="entry name" value="NUDIX_Hydrolase"/>
    <property type="match status" value="1"/>
</dbReference>
<dbReference type="InterPro" id="IPR020084">
    <property type="entry name" value="NUDIX_hydrolase_CS"/>
</dbReference>
<feature type="region of interest" description="Disordered" evidence="2">
    <location>
        <begin position="1"/>
        <end position="30"/>
    </location>
</feature>
<feature type="compositionally biased region" description="Basic residues" evidence="2">
    <location>
        <begin position="1"/>
        <end position="11"/>
    </location>
</feature>
<dbReference type="Gene3D" id="3.90.79.10">
    <property type="entry name" value="Nucleoside Triphosphate Pyrophosphohydrolase"/>
    <property type="match status" value="1"/>
</dbReference>
<dbReference type="PROSITE" id="PS00893">
    <property type="entry name" value="NUDIX_BOX"/>
    <property type="match status" value="1"/>
</dbReference>
<name>A0A6A5S8A5_9PLEO</name>
<sequence length="256" mass="28725">MNLFSSKRKPRKSSEPVMLTTTTTPRADPPTFAQYDGNGFLVGGGVAIFHIATARVVICSAQDRRGTTYYFLPKGRRDAGEDSSRGAEREGYEESGYRNRLLPLPTTHRQPQAHPRVHAPPLTSEPVWMQLMPLGSRQYILYWYIAETLAPDLEKELETESGAAYKPPPTYPRNLSLRDRIKMEPDGYQPLHHENTGVDAEEQTYKSYLVSVDDAVTRLGESTVSADVVLKGWKGIQDRFAMEHAATFESPEAYAC</sequence>